<feature type="transmembrane region" description="Helical" evidence="7">
    <location>
        <begin position="54"/>
        <end position="73"/>
    </location>
</feature>
<feature type="transmembrane region" description="Helical" evidence="7">
    <location>
        <begin position="116"/>
        <end position="138"/>
    </location>
</feature>
<evidence type="ECO:0000256" key="5">
    <source>
        <dbReference type="ARBA" id="ARBA00023136"/>
    </source>
</evidence>
<evidence type="ECO:0000256" key="7">
    <source>
        <dbReference type="SAM" id="Phobius"/>
    </source>
</evidence>
<feature type="region of interest" description="Disordered" evidence="6">
    <location>
        <begin position="475"/>
        <end position="510"/>
    </location>
</feature>
<accession>A0A6A4X9F8</accession>
<proteinExistence type="inferred from homology"/>
<gene>
    <name evidence="8" type="ORF">FJT64_016508</name>
</gene>
<feature type="transmembrane region" description="Helical" evidence="7">
    <location>
        <begin position="192"/>
        <end position="217"/>
    </location>
</feature>
<feature type="transmembrane region" description="Helical" evidence="7">
    <location>
        <begin position="79"/>
        <end position="95"/>
    </location>
</feature>
<feature type="transmembrane region" description="Helical" evidence="7">
    <location>
        <begin position="285"/>
        <end position="305"/>
    </location>
</feature>
<dbReference type="GO" id="GO:0045724">
    <property type="term" value="P:positive regulation of cilium assembly"/>
    <property type="evidence" value="ECO:0007669"/>
    <property type="project" value="TreeGrafter"/>
</dbReference>
<comment type="subcellular location">
    <subcellularLocation>
        <location evidence="1">Membrane</location>
        <topology evidence="1">Multi-pass membrane protein</topology>
    </subcellularLocation>
</comment>
<dbReference type="GO" id="GO:0005789">
    <property type="term" value="C:endoplasmic reticulum membrane"/>
    <property type="evidence" value="ECO:0007669"/>
    <property type="project" value="TreeGrafter"/>
</dbReference>
<protein>
    <submittedName>
        <fullName evidence="8">Protein TAPT1</fullName>
    </submittedName>
</protein>
<evidence type="ECO:0000256" key="6">
    <source>
        <dbReference type="SAM" id="MobiDB-lite"/>
    </source>
</evidence>
<evidence type="ECO:0000256" key="3">
    <source>
        <dbReference type="ARBA" id="ARBA00022692"/>
    </source>
</evidence>
<evidence type="ECO:0000313" key="9">
    <source>
        <dbReference type="Proteomes" id="UP000440578"/>
    </source>
</evidence>
<reference evidence="8 9" key="1">
    <citation type="submission" date="2019-07" db="EMBL/GenBank/DDBJ databases">
        <title>Draft genome assembly of a fouling barnacle, Amphibalanus amphitrite (Darwin, 1854): The first reference genome for Thecostraca.</title>
        <authorList>
            <person name="Kim W."/>
        </authorList>
    </citation>
    <scope>NUCLEOTIDE SEQUENCE [LARGE SCALE GENOMIC DNA]</scope>
    <source>
        <strain evidence="8">SNU_AA5</strain>
        <tissue evidence="8">Soma without cirri and trophi</tissue>
    </source>
</reference>
<keyword evidence="5 7" id="KW-0472">Membrane</keyword>
<dbReference type="Proteomes" id="UP000440578">
    <property type="component" value="Unassembled WGS sequence"/>
</dbReference>
<dbReference type="AlphaFoldDB" id="A0A6A4X9F8"/>
<keyword evidence="9" id="KW-1185">Reference proteome</keyword>
<keyword evidence="3 7" id="KW-0812">Transmembrane</keyword>
<evidence type="ECO:0000256" key="2">
    <source>
        <dbReference type="ARBA" id="ARBA00008803"/>
    </source>
</evidence>
<evidence type="ECO:0000256" key="1">
    <source>
        <dbReference type="ARBA" id="ARBA00004141"/>
    </source>
</evidence>
<dbReference type="InterPro" id="IPR008010">
    <property type="entry name" value="Tatp1"/>
</dbReference>
<evidence type="ECO:0000256" key="4">
    <source>
        <dbReference type="ARBA" id="ARBA00022989"/>
    </source>
</evidence>
<dbReference type="GO" id="GO:0036064">
    <property type="term" value="C:ciliary basal body"/>
    <property type="evidence" value="ECO:0007669"/>
    <property type="project" value="TreeGrafter"/>
</dbReference>
<comment type="caution">
    <text evidence="8">The sequence shown here is derived from an EMBL/GenBank/DDBJ whole genome shotgun (WGS) entry which is preliminary data.</text>
</comment>
<feature type="transmembrane region" description="Helical" evidence="7">
    <location>
        <begin position="325"/>
        <end position="344"/>
    </location>
</feature>
<feature type="transmembrane region" description="Helical" evidence="7">
    <location>
        <begin position="394"/>
        <end position="413"/>
    </location>
</feature>
<dbReference type="OrthoDB" id="29023at2759"/>
<sequence>MAQDRKRKNRISLCKFLKSEVTRSYFLQQHEERYEFKREQIYTFMKIPREIEKLIGYGFFQVVDAFLFIFTFLPLRFVLAVWALATRPLLGAIGLRRQGSHGQWLKPSEIIDLMKGLIVIITCRMMAFIDTSMLYHVVKSQSIIKLYIFYNMLEVGDKLMSSFGQDSLDALHWTATEPRRRKRQHLGTLPHFFLANVYVFMHSILILFQVTVLNVAINSNNKALLTVMMSNNFVELKGSVFKKFDRNNLLQVACSDIRERFQYCILLMLVVVQTMKEFGWSEAQLWVLLPDWCIYLLCPTAHLWVLLPNWFMLTVVADCLFCPAAQLWVLLPDCVMVLIAELFVDWVKHAFITRFNEIPADIYREYTLTLAYDLIASKQKYAFSDHSDVVSHRMGFISLPLAALTARILMQSVRLSGAASWLVLAAAYLALTAFRVLNTIIILGKACDLIDTEAAEPSGAAAAAAAEARSRHVSECEPAADSSMAEPYNVFREFSPPDPVDEDEGETETVGAECRCAAHGDGRCQPAAGAS</sequence>
<evidence type="ECO:0000313" key="8">
    <source>
        <dbReference type="EMBL" id="KAF0312840.1"/>
    </source>
</evidence>
<dbReference type="PANTHER" id="PTHR13317:SF4">
    <property type="entry name" value="TRANSMEMBRANE ANTERIOR POSTERIOR TRANSFORMATION PROTEIN 1 HOMOLOG"/>
    <property type="match status" value="1"/>
</dbReference>
<dbReference type="EMBL" id="VIIS01000132">
    <property type="protein sequence ID" value="KAF0312840.1"/>
    <property type="molecule type" value="Genomic_DNA"/>
</dbReference>
<organism evidence="8 9">
    <name type="scientific">Amphibalanus amphitrite</name>
    <name type="common">Striped barnacle</name>
    <name type="synonym">Balanus amphitrite</name>
    <dbReference type="NCBI Taxonomy" id="1232801"/>
    <lineage>
        <taxon>Eukaryota</taxon>
        <taxon>Metazoa</taxon>
        <taxon>Ecdysozoa</taxon>
        <taxon>Arthropoda</taxon>
        <taxon>Crustacea</taxon>
        <taxon>Multicrustacea</taxon>
        <taxon>Cirripedia</taxon>
        <taxon>Thoracica</taxon>
        <taxon>Thoracicalcarea</taxon>
        <taxon>Balanomorpha</taxon>
        <taxon>Balanoidea</taxon>
        <taxon>Balanidae</taxon>
        <taxon>Amphibalaninae</taxon>
        <taxon>Amphibalanus</taxon>
    </lineage>
</organism>
<dbReference type="Pfam" id="PF05346">
    <property type="entry name" value="DUF747"/>
    <property type="match status" value="1"/>
</dbReference>
<dbReference type="PANTHER" id="PTHR13317">
    <property type="entry name" value="TRANSMEMBRANE ANTERIOR POSTERIOR TRANSFORMATION PROTEIN 1 HOMOLOG"/>
    <property type="match status" value="1"/>
</dbReference>
<comment type="similarity">
    <text evidence="2">Belongs to the TAPT1 family.</text>
</comment>
<feature type="transmembrane region" description="Helical" evidence="7">
    <location>
        <begin position="419"/>
        <end position="437"/>
    </location>
</feature>
<keyword evidence="4 7" id="KW-1133">Transmembrane helix</keyword>
<name>A0A6A4X9F8_AMPAM</name>